<name>A0AAU8TKH9_9PSED</name>
<dbReference type="KEGG" id="pfb:VO64_2241"/>
<dbReference type="EMBL" id="CP011117">
    <property type="protein sequence ID" value="AKA82787.1"/>
    <property type="molecule type" value="Genomic_DNA"/>
</dbReference>
<protein>
    <submittedName>
        <fullName evidence="1">Uncharacterized protein</fullName>
    </submittedName>
</protein>
<evidence type="ECO:0000313" key="1">
    <source>
        <dbReference type="EMBL" id="AKA82787.1"/>
    </source>
</evidence>
<reference evidence="1 2" key="1">
    <citation type="journal article" date="2015" name="Genome Announc.">
        <title>Complete Genome Sequence of Biocontrol Strain Pseudomonas fluorescens LBUM223.</title>
        <authorList>
            <person name="Roquigny R."/>
            <person name="Arseneault T."/>
            <person name="Gadkar V.J."/>
            <person name="Novinscak A."/>
            <person name="Joly D.L."/>
            <person name="Filion M."/>
        </authorList>
    </citation>
    <scope>NUCLEOTIDE SEQUENCE [LARGE SCALE GENOMIC DNA]</scope>
    <source>
        <strain evidence="1 2">LBUM223</strain>
    </source>
</reference>
<dbReference type="Proteomes" id="UP000033099">
    <property type="component" value="Chromosome"/>
</dbReference>
<accession>A0AAU8TKH9</accession>
<dbReference type="AlphaFoldDB" id="A0AAU8TKH9"/>
<gene>
    <name evidence="1" type="ORF">VO64_2241</name>
</gene>
<organism evidence="1 2">
    <name type="scientific">Pseudomonas synxantha</name>
    <dbReference type="NCBI Taxonomy" id="47883"/>
    <lineage>
        <taxon>Bacteria</taxon>
        <taxon>Pseudomonadati</taxon>
        <taxon>Pseudomonadota</taxon>
        <taxon>Gammaproteobacteria</taxon>
        <taxon>Pseudomonadales</taxon>
        <taxon>Pseudomonadaceae</taxon>
        <taxon>Pseudomonas</taxon>
    </lineage>
</organism>
<evidence type="ECO:0000313" key="2">
    <source>
        <dbReference type="Proteomes" id="UP000033099"/>
    </source>
</evidence>
<sequence>MDILTLLQAISERPRNFKTEQRLSIEKNKHISCYGLL</sequence>
<proteinExistence type="predicted"/>